<keyword evidence="5" id="KW-0902">Two-component regulatory system</keyword>
<dbReference type="PANTHER" id="PTHR24421:SF10">
    <property type="entry name" value="NITRATE_NITRITE SENSOR PROTEIN NARQ"/>
    <property type="match status" value="1"/>
</dbReference>
<keyword evidence="7" id="KW-1133">Transmembrane helix</keyword>
<dbReference type="PROSITE" id="PS50005">
    <property type="entry name" value="TPR"/>
    <property type="match status" value="1"/>
</dbReference>
<dbReference type="PROSITE" id="PS51257">
    <property type="entry name" value="PROKAR_LIPOPROTEIN"/>
    <property type="match status" value="1"/>
</dbReference>
<dbReference type="SMART" id="SM00028">
    <property type="entry name" value="TPR"/>
    <property type="match status" value="4"/>
</dbReference>
<evidence type="ECO:0000256" key="5">
    <source>
        <dbReference type="ARBA" id="ARBA00023012"/>
    </source>
</evidence>
<dbReference type="InterPro" id="IPR005467">
    <property type="entry name" value="His_kinase_dom"/>
</dbReference>
<dbReference type="EMBL" id="CP165626">
    <property type="protein sequence ID" value="XDU98285.1"/>
    <property type="molecule type" value="Genomic_DNA"/>
</dbReference>
<evidence type="ECO:0000256" key="6">
    <source>
        <dbReference type="PROSITE-ProRule" id="PRU00339"/>
    </source>
</evidence>
<dbReference type="RefSeq" id="WP_369765504.1">
    <property type="nucleotide sequence ID" value="NZ_CP165626.1"/>
</dbReference>
<dbReference type="EC" id="2.7.13.3" evidence="2"/>
<keyword evidence="9" id="KW-0067">ATP-binding</keyword>
<dbReference type="InterPro" id="IPR036890">
    <property type="entry name" value="HATPase_C_sf"/>
</dbReference>
<dbReference type="GO" id="GO:0004673">
    <property type="term" value="F:protein histidine kinase activity"/>
    <property type="evidence" value="ECO:0007669"/>
    <property type="project" value="UniProtKB-EC"/>
</dbReference>
<dbReference type="SUPFAM" id="SSF55874">
    <property type="entry name" value="ATPase domain of HSP90 chaperone/DNA topoisomerase II/histidine kinase"/>
    <property type="match status" value="1"/>
</dbReference>
<keyword evidence="6" id="KW-0802">TPR repeat</keyword>
<proteinExistence type="predicted"/>
<dbReference type="AlphaFoldDB" id="A0AB39W9N8"/>
<comment type="catalytic activity">
    <reaction evidence="1">
        <text>ATP + protein L-histidine = ADP + protein N-phospho-L-histidine.</text>
        <dbReference type="EC" id="2.7.13.3"/>
    </reaction>
</comment>
<dbReference type="SUPFAM" id="SSF48452">
    <property type="entry name" value="TPR-like"/>
    <property type="match status" value="1"/>
</dbReference>
<keyword evidence="7" id="KW-0812">Transmembrane</keyword>
<evidence type="ECO:0000256" key="3">
    <source>
        <dbReference type="ARBA" id="ARBA00022679"/>
    </source>
</evidence>
<dbReference type="GO" id="GO:0000160">
    <property type="term" value="P:phosphorelay signal transduction system"/>
    <property type="evidence" value="ECO:0007669"/>
    <property type="project" value="UniProtKB-KW"/>
</dbReference>
<feature type="repeat" description="TPR" evidence="6">
    <location>
        <begin position="121"/>
        <end position="154"/>
    </location>
</feature>
<dbReference type="Gene3D" id="3.30.565.10">
    <property type="entry name" value="Histidine kinase-like ATPase, C-terminal domain"/>
    <property type="match status" value="1"/>
</dbReference>
<dbReference type="InterPro" id="IPR050482">
    <property type="entry name" value="Sensor_HK_TwoCompSys"/>
</dbReference>
<evidence type="ECO:0000256" key="7">
    <source>
        <dbReference type="SAM" id="Phobius"/>
    </source>
</evidence>
<protein>
    <recommendedName>
        <fullName evidence="2">histidine kinase</fullName>
        <ecNumber evidence="2">2.7.13.3</ecNumber>
    </recommendedName>
</protein>
<gene>
    <name evidence="9" type="ORF">AB3G39_14100</name>
</gene>
<dbReference type="InterPro" id="IPR003594">
    <property type="entry name" value="HATPase_dom"/>
</dbReference>
<dbReference type="PROSITE" id="PS50109">
    <property type="entry name" value="HIS_KIN"/>
    <property type="match status" value="1"/>
</dbReference>
<feature type="transmembrane region" description="Helical" evidence="7">
    <location>
        <begin position="353"/>
        <end position="372"/>
    </location>
</feature>
<keyword evidence="7" id="KW-0472">Membrane</keyword>
<reference evidence="9" key="1">
    <citation type="submission" date="2024-07" db="EMBL/GenBank/DDBJ databases">
        <authorList>
            <person name="Biller S.J."/>
        </authorList>
    </citation>
    <scope>NUCLEOTIDE SEQUENCE</scope>
    <source>
        <strain evidence="9">WC2416</strain>
    </source>
</reference>
<dbReference type="PANTHER" id="PTHR24421">
    <property type="entry name" value="NITRATE/NITRITE SENSOR PROTEIN NARX-RELATED"/>
    <property type="match status" value="1"/>
</dbReference>
<evidence type="ECO:0000313" key="9">
    <source>
        <dbReference type="EMBL" id="XDU98285.1"/>
    </source>
</evidence>
<dbReference type="InterPro" id="IPR019734">
    <property type="entry name" value="TPR_rpt"/>
</dbReference>
<dbReference type="GO" id="GO:0005524">
    <property type="term" value="F:ATP binding"/>
    <property type="evidence" value="ECO:0007669"/>
    <property type="project" value="UniProtKB-KW"/>
</dbReference>
<dbReference type="Gene3D" id="1.25.40.10">
    <property type="entry name" value="Tetratricopeptide repeat domain"/>
    <property type="match status" value="2"/>
</dbReference>
<feature type="domain" description="Histidine kinase" evidence="8">
    <location>
        <begin position="490"/>
        <end position="575"/>
    </location>
</feature>
<name>A0AB39W9N8_9FLAO</name>
<evidence type="ECO:0000256" key="1">
    <source>
        <dbReference type="ARBA" id="ARBA00000085"/>
    </source>
</evidence>
<accession>A0AB39W9N8</accession>
<dbReference type="Pfam" id="PF02518">
    <property type="entry name" value="HATPase_c"/>
    <property type="match status" value="1"/>
</dbReference>
<keyword evidence="4" id="KW-0418">Kinase</keyword>
<keyword evidence="3" id="KW-0808">Transferase</keyword>
<organism evidence="9">
    <name type="scientific">Flavobacterium sp. WC2416</name>
    <dbReference type="NCBI Taxonomy" id="3234141"/>
    <lineage>
        <taxon>Bacteria</taxon>
        <taxon>Pseudomonadati</taxon>
        <taxon>Bacteroidota</taxon>
        <taxon>Flavobacteriia</taxon>
        <taxon>Flavobacteriales</taxon>
        <taxon>Flavobacteriaceae</taxon>
        <taxon>Flavobacterium</taxon>
    </lineage>
</organism>
<dbReference type="InterPro" id="IPR011990">
    <property type="entry name" value="TPR-like_helical_dom_sf"/>
</dbReference>
<evidence type="ECO:0000256" key="2">
    <source>
        <dbReference type="ARBA" id="ARBA00012438"/>
    </source>
</evidence>
<evidence type="ECO:0000259" key="8">
    <source>
        <dbReference type="PROSITE" id="PS50109"/>
    </source>
</evidence>
<evidence type="ECO:0000256" key="4">
    <source>
        <dbReference type="ARBA" id="ARBA00022777"/>
    </source>
</evidence>
<sequence length="575" mass="66821">MILKKSCFSIYLILLVLLVVLQSCEQKTQKKLDNKSRKAEINRLINLGDNYFKKGIYDSSYFYFNKAHLVCDVKKDIPKIIYSLSNMATIQQNQGDYSGSETTVIGALAYLKYSTKTNCKWNIYTILGNNYNYTADYTSALYYFNKALDLKTNQLLKNAIQNNIALTYMEQEDFHKAIQILSPLILKKEVLNNSETYSRILDNLGYCYFKVGNPKAFNYLNQSTRIREQNKDDWGLIGSYTHFTEYYKKSNRYLVIYFARLTYEKATKLNSVDDRLNSLATLMTYNNSEKSKQNSLLYLKINDSITKVRQKAKNNFAKIKYDSKKEKDENLKLKEQKVNDILKLQVQKSKTQALYFVILMILILTGLIYFYLKSKNRREKIQAAYTTEIKIAKKLHDELANDLYQMITFAETQDLSTENNKETLLHNLDTIYLRTRNISKENSYIDTGINFIPTLKEMITDFNTDIANVLLSGLDSINWISIENTKKITVYRVLQELLVNMKKHSNCNLVVISFKLNNNTIDLNYSDNGIGVKDQKINKKNGLENIEKRIEDIEGTIDYNSKSSRGFTVNIKFPV</sequence>
<keyword evidence="9" id="KW-0547">Nucleotide-binding</keyword>